<evidence type="ECO:0000313" key="9">
    <source>
        <dbReference type="Proteomes" id="UP001150925"/>
    </source>
</evidence>
<dbReference type="InterPro" id="IPR025202">
    <property type="entry name" value="PLD-like_dom"/>
</dbReference>
<feature type="compositionally biased region" description="Polar residues" evidence="6">
    <location>
        <begin position="216"/>
        <end position="228"/>
    </location>
</feature>
<evidence type="ECO:0000313" key="8">
    <source>
        <dbReference type="EMBL" id="KAJ1956772.1"/>
    </source>
</evidence>
<proteinExistence type="predicted"/>
<evidence type="ECO:0000256" key="5">
    <source>
        <dbReference type="ARBA" id="ARBA00023098"/>
    </source>
</evidence>
<dbReference type="SUPFAM" id="SSF56024">
    <property type="entry name" value="Phospholipase D/nuclease"/>
    <property type="match status" value="1"/>
</dbReference>
<feature type="region of interest" description="Disordered" evidence="6">
    <location>
        <begin position="1"/>
        <end position="34"/>
    </location>
</feature>
<dbReference type="GO" id="GO:0009395">
    <property type="term" value="P:phospholipid catabolic process"/>
    <property type="evidence" value="ECO:0007669"/>
    <property type="project" value="TreeGrafter"/>
</dbReference>
<accession>A0A9W8AN83</accession>
<feature type="compositionally biased region" description="Polar residues" evidence="6">
    <location>
        <begin position="241"/>
        <end position="256"/>
    </location>
</feature>
<keyword evidence="9" id="KW-1185">Reference proteome</keyword>
<keyword evidence="3" id="KW-0378">Hydrolase</keyword>
<feature type="domain" description="PLD phosphodiesterase" evidence="7">
    <location>
        <begin position="97"/>
        <end position="124"/>
    </location>
</feature>
<dbReference type="Pfam" id="PF13091">
    <property type="entry name" value="PLDc_2"/>
    <property type="match status" value="1"/>
</dbReference>
<dbReference type="GO" id="GO:0004630">
    <property type="term" value="F:phospholipase D activity"/>
    <property type="evidence" value="ECO:0007669"/>
    <property type="project" value="UniProtKB-EC"/>
</dbReference>
<feature type="compositionally biased region" description="Basic and acidic residues" evidence="6">
    <location>
        <begin position="200"/>
        <end position="215"/>
    </location>
</feature>
<evidence type="ECO:0000256" key="4">
    <source>
        <dbReference type="ARBA" id="ARBA00022963"/>
    </source>
</evidence>
<keyword evidence="4" id="KW-0442">Lipid degradation</keyword>
<dbReference type="InterPro" id="IPR001736">
    <property type="entry name" value="PLipase_D/transphosphatidylase"/>
</dbReference>
<keyword evidence="2" id="KW-0677">Repeat</keyword>
<keyword evidence="5" id="KW-0443">Lipid metabolism</keyword>
<name>A0A9W8AN83_9FUNG</name>
<dbReference type="AlphaFoldDB" id="A0A9W8AN83"/>
<comment type="caution">
    <text evidence="8">The sequence shown here is derived from an EMBL/GenBank/DDBJ whole genome shotgun (WGS) entry which is preliminary data.</text>
</comment>
<evidence type="ECO:0000256" key="2">
    <source>
        <dbReference type="ARBA" id="ARBA00022737"/>
    </source>
</evidence>
<organism evidence="8 9">
    <name type="scientific">Dispira parvispora</name>
    <dbReference type="NCBI Taxonomy" id="1520584"/>
    <lineage>
        <taxon>Eukaryota</taxon>
        <taxon>Fungi</taxon>
        <taxon>Fungi incertae sedis</taxon>
        <taxon>Zoopagomycota</taxon>
        <taxon>Kickxellomycotina</taxon>
        <taxon>Dimargaritomycetes</taxon>
        <taxon>Dimargaritales</taxon>
        <taxon>Dimargaritaceae</taxon>
        <taxon>Dispira</taxon>
    </lineage>
</organism>
<dbReference type="PANTHER" id="PTHR18896:SF186">
    <property type="entry name" value="PHOSPHOLIPASE D"/>
    <property type="match status" value="1"/>
</dbReference>
<feature type="compositionally biased region" description="Basic and acidic residues" evidence="6">
    <location>
        <begin position="257"/>
        <end position="267"/>
    </location>
</feature>
<gene>
    <name evidence="8" type="ORF">IWQ62_005230</name>
</gene>
<dbReference type="EC" id="3.1.4.4" evidence="1"/>
<dbReference type="Proteomes" id="UP001150925">
    <property type="component" value="Unassembled WGS sequence"/>
</dbReference>
<feature type="region of interest" description="Disordered" evidence="6">
    <location>
        <begin position="200"/>
        <end position="272"/>
    </location>
</feature>
<evidence type="ECO:0000256" key="3">
    <source>
        <dbReference type="ARBA" id="ARBA00022801"/>
    </source>
</evidence>
<reference evidence="8" key="1">
    <citation type="submission" date="2022-07" db="EMBL/GenBank/DDBJ databases">
        <title>Phylogenomic reconstructions and comparative analyses of Kickxellomycotina fungi.</title>
        <authorList>
            <person name="Reynolds N.K."/>
            <person name="Stajich J.E."/>
            <person name="Barry K."/>
            <person name="Grigoriev I.V."/>
            <person name="Crous P."/>
            <person name="Smith M.E."/>
        </authorList>
    </citation>
    <scope>NUCLEOTIDE SEQUENCE</scope>
    <source>
        <strain evidence="8">RSA 1196</strain>
    </source>
</reference>
<dbReference type="OrthoDB" id="14911at2759"/>
<dbReference type="PROSITE" id="PS50035">
    <property type="entry name" value="PLD"/>
    <property type="match status" value="1"/>
</dbReference>
<protein>
    <recommendedName>
        <fullName evidence="1">phospholipase D</fullName>
        <ecNumber evidence="1">3.1.4.4</ecNumber>
    </recommendedName>
</protein>
<dbReference type="PANTHER" id="PTHR18896">
    <property type="entry name" value="PHOSPHOLIPASE D"/>
    <property type="match status" value="1"/>
</dbReference>
<dbReference type="Gene3D" id="3.30.870.10">
    <property type="entry name" value="Endonuclease Chain A"/>
    <property type="match status" value="1"/>
</dbReference>
<evidence type="ECO:0000256" key="1">
    <source>
        <dbReference type="ARBA" id="ARBA00012027"/>
    </source>
</evidence>
<dbReference type="EMBL" id="JANBPY010002063">
    <property type="protein sequence ID" value="KAJ1956772.1"/>
    <property type="molecule type" value="Genomic_DNA"/>
</dbReference>
<evidence type="ECO:0000256" key="6">
    <source>
        <dbReference type="SAM" id="MobiDB-lite"/>
    </source>
</evidence>
<evidence type="ECO:0000259" key="7">
    <source>
        <dbReference type="PROSITE" id="PS50035"/>
    </source>
</evidence>
<sequence length="389" mass="43834">MMPTGESSRMGMEPRSITPEAALPNQDESPLPEEELEAVLEELRKRYPVRDPNVVEQHVELGEMQQMVEKWLEEHPDADLASLNSLNVPLIKQIVTELVYVHSKIMIVDDRKVIMGSANINDRSMQGDHDSEIAILVEDKSMVDITMDGKPYKAAKFAHTLRTYLCKEHLGLLPDIDMQSIIGEELEIIKYYLDEERESKIGTTKSKEGNPRRPSESTTGSGPESNGLYTAGDGDTLAVPNHNSNHASVSRALSTSSKEKRPLDHNSTKSTAQFTSDQATAIVMDPLSELFFMEHWVSTARRNTETFRKVFHCVPDDTVKSWTQYREFMSLSHLAGRPVMRGVTHEQILRILEQVRGHLVVFPLDFLREENLSAAVISAELVLPVKVFI</sequence>
<dbReference type="SMART" id="SM00155">
    <property type="entry name" value="PLDc"/>
    <property type="match status" value="1"/>
</dbReference>
<dbReference type="InterPro" id="IPR015679">
    <property type="entry name" value="PLipase_D_fam"/>
</dbReference>